<comment type="caution">
    <text evidence="1">The sequence shown here is derived from an EMBL/GenBank/DDBJ whole genome shotgun (WGS) entry which is preliminary data.</text>
</comment>
<dbReference type="EMBL" id="CAWUPB010000284">
    <property type="protein sequence ID" value="CAK7324373.1"/>
    <property type="molecule type" value="Genomic_DNA"/>
</dbReference>
<keyword evidence="2" id="KW-1185">Reference proteome</keyword>
<proteinExistence type="predicted"/>
<evidence type="ECO:0000313" key="1">
    <source>
        <dbReference type="EMBL" id="CAK7324373.1"/>
    </source>
</evidence>
<name>A0AAV1QS06_9ROSI</name>
<gene>
    <name evidence="1" type="ORF">DCAF_LOCUS2013</name>
</gene>
<evidence type="ECO:0000313" key="2">
    <source>
        <dbReference type="Proteomes" id="UP001314170"/>
    </source>
</evidence>
<accession>A0AAV1QS06</accession>
<sequence length="52" mass="6229">SVARSRIRSEREFEVSLYRFAFVTESIVQEGALIRFMHRMQAARDRELRDDP</sequence>
<feature type="non-terminal residue" evidence="1">
    <location>
        <position position="1"/>
    </location>
</feature>
<reference evidence="1 2" key="1">
    <citation type="submission" date="2024-01" db="EMBL/GenBank/DDBJ databases">
        <authorList>
            <person name="Waweru B."/>
        </authorList>
    </citation>
    <scope>NUCLEOTIDE SEQUENCE [LARGE SCALE GENOMIC DNA]</scope>
</reference>
<protein>
    <submittedName>
        <fullName evidence="1">Uncharacterized protein</fullName>
    </submittedName>
</protein>
<organism evidence="1 2">
    <name type="scientific">Dovyalis caffra</name>
    <dbReference type="NCBI Taxonomy" id="77055"/>
    <lineage>
        <taxon>Eukaryota</taxon>
        <taxon>Viridiplantae</taxon>
        <taxon>Streptophyta</taxon>
        <taxon>Embryophyta</taxon>
        <taxon>Tracheophyta</taxon>
        <taxon>Spermatophyta</taxon>
        <taxon>Magnoliopsida</taxon>
        <taxon>eudicotyledons</taxon>
        <taxon>Gunneridae</taxon>
        <taxon>Pentapetalae</taxon>
        <taxon>rosids</taxon>
        <taxon>fabids</taxon>
        <taxon>Malpighiales</taxon>
        <taxon>Salicaceae</taxon>
        <taxon>Flacourtieae</taxon>
        <taxon>Dovyalis</taxon>
    </lineage>
</organism>
<dbReference type="AlphaFoldDB" id="A0AAV1QS06"/>
<dbReference type="Proteomes" id="UP001314170">
    <property type="component" value="Unassembled WGS sequence"/>
</dbReference>